<dbReference type="OrthoDB" id="5401862at2"/>
<dbReference type="InterPro" id="IPR036568">
    <property type="entry name" value="GGCT-like_sf"/>
</dbReference>
<feature type="binding site" evidence="3">
    <location>
        <begin position="9"/>
        <end position="14"/>
    </location>
    <ligand>
        <name>substrate</name>
    </ligand>
</feature>
<keyword evidence="1" id="KW-0456">Lyase</keyword>
<evidence type="ECO:0000313" key="4">
    <source>
        <dbReference type="EMBL" id="GAV20192.1"/>
    </source>
</evidence>
<evidence type="ECO:0000256" key="2">
    <source>
        <dbReference type="PIRSR" id="PIRSR617939-1"/>
    </source>
</evidence>
<feature type="active site" description="Proton acceptor" evidence="2">
    <location>
        <position position="83"/>
    </location>
</feature>
<proteinExistence type="predicted"/>
<dbReference type="Proteomes" id="UP000231632">
    <property type="component" value="Unassembled WGS sequence"/>
</dbReference>
<organism evidence="4 5">
    <name type="scientific">Mariprofundus micogutta</name>
    <dbReference type="NCBI Taxonomy" id="1921010"/>
    <lineage>
        <taxon>Bacteria</taxon>
        <taxon>Pseudomonadati</taxon>
        <taxon>Pseudomonadota</taxon>
        <taxon>Candidatius Mariprofundia</taxon>
        <taxon>Mariprofundales</taxon>
        <taxon>Mariprofundaceae</taxon>
        <taxon>Mariprofundus</taxon>
    </lineage>
</organism>
<dbReference type="InterPro" id="IPR017939">
    <property type="entry name" value="G-Glutamylcylcotransferase"/>
</dbReference>
<dbReference type="GO" id="GO:0003839">
    <property type="term" value="F:gamma-glutamylcyclotransferase activity"/>
    <property type="evidence" value="ECO:0007669"/>
    <property type="project" value="InterPro"/>
</dbReference>
<evidence type="ECO:0000256" key="1">
    <source>
        <dbReference type="ARBA" id="ARBA00023239"/>
    </source>
</evidence>
<gene>
    <name evidence="4" type="ORF">MMIC_P1156</name>
</gene>
<evidence type="ECO:0000313" key="5">
    <source>
        <dbReference type="Proteomes" id="UP000231632"/>
    </source>
</evidence>
<reference evidence="4 5" key="1">
    <citation type="journal article" date="2017" name="Arch. Microbiol.">
        <title>Mariprofundus micogutta sp. nov., a novel iron-oxidizing zetaproteobacterium isolated from a deep-sea hydrothermal field at the Bayonnaise knoll of the Izu-Ogasawara arc, and a description of Mariprofundales ord. nov. and Zetaproteobacteria classis nov.</title>
        <authorList>
            <person name="Makita H."/>
            <person name="Tanaka E."/>
            <person name="Mitsunobu S."/>
            <person name="Miyazaki M."/>
            <person name="Nunoura T."/>
            <person name="Uematsu K."/>
            <person name="Takaki Y."/>
            <person name="Nishi S."/>
            <person name="Shimamura S."/>
            <person name="Takai K."/>
        </authorList>
    </citation>
    <scope>NUCLEOTIDE SEQUENCE [LARGE SCALE GENOMIC DNA]</scope>
    <source>
        <strain evidence="4 5">ET2</strain>
    </source>
</reference>
<evidence type="ECO:0000256" key="3">
    <source>
        <dbReference type="PIRSR" id="PIRSR617939-2"/>
    </source>
</evidence>
<dbReference type="STRING" id="1921010.MMIC_P1156"/>
<dbReference type="CDD" id="cd06661">
    <property type="entry name" value="GGCT_like"/>
    <property type="match status" value="1"/>
</dbReference>
<dbReference type="AlphaFoldDB" id="A0A1L8CMQ6"/>
<dbReference type="RefSeq" id="WP_072659517.1">
    <property type="nucleotide sequence ID" value="NZ_BDFD01000008.1"/>
</dbReference>
<sequence>MFLSKREFYFAYGSNMSSKRLIERISSAKVLGTARLDDYIWCCNKLGRDGTAKANIMRQDAAAVYGVLFSIKAKHCKPLDQIENGYRRIEVELDFDGEKKSAFTYQSELITNHPPTESYVSFIIDGLIEHRFPEAYVREIRREAGI</sequence>
<dbReference type="PANTHER" id="PTHR12935">
    <property type="entry name" value="GAMMA-GLUTAMYLCYCLOTRANSFERASE"/>
    <property type="match status" value="1"/>
</dbReference>
<comment type="caution">
    <text evidence="4">The sequence shown here is derived from an EMBL/GenBank/DDBJ whole genome shotgun (WGS) entry which is preliminary data.</text>
</comment>
<dbReference type="PANTHER" id="PTHR12935:SF0">
    <property type="entry name" value="GAMMA-GLUTAMYLCYCLOTRANSFERASE"/>
    <property type="match status" value="1"/>
</dbReference>
<dbReference type="Gene3D" id="3.10.490.10">
    <property type="entry name" value="Gamma-glutamyl cyclotransferase-like"/>
    <property type="match status" value="1"/>
</dbReference>
<dbReference type="Pfam" id="PF13772">
    <property type="entry name" value="AIG2_2"/>
    <property type="match status" value="1"/>
</dbReference>
<dbReference type="EMBL" id="BDFD01000008">
    <property type="protein sequence ID" value="GAV20192.1"/>
    <property type="molecule type" value="Genomic_DNA"/>
</dbReference>
<keyword evidence="5" id="KW-1185">Reference proteome</keyword>
<name>A0A1L8CMQ6_9PROT</name>
<protein>
    <submittedName>
        <fullName evidence="4">AIG2-like family protein</fullName>
    </submittedName>
</protein>
<accession>A0A1L8CMQ6</accession>
<feature type="binding site" evidence="3">
    <location>
        <position position="119"/>
    </location>
    <ligand>
        <name>substrate</name>
    </ligand>
</feature>
<dbReference type="InterPro" id="IPR013024">
    <property type="entry name" value="GGCT-like"/>
</dbReference>
<dbReference type="SUPFAM" id="SSF110857">
    <property type="entry name" value="Gamma-glutamyl cyclotransferase-like"/>
    <property type="match status" value="1"/>
</dbReference>